<dbReference type="RefSeq" id="WP_324668701.1">
    <property type="nucleotide sequence ID" value="NZ_CP141614.1"/>
</dbReference>
<evidence type="ECO:0000313" key="3">
    <source>
        <dbReference type="Proteomes" id="UP001333102"/>
    </source>
</evidence>
<protein>
    <recommendedName>
        <fullName evidence="4">Dinitrogenase iron-molybdenum cofactor biosynthesis domain-containing protein</fullName>
    </recommendedName>
</protein>
<accession>A0ABZ1BNX2</accession>
<evidence type="ECO:0000256" key="1">
    <source>
        <dbReference type="SAM" id="MobiDB-lite"/>
    </source>
</evidence>
<dbReference type="Proteomes" id="UP001333102">
    <property type="component" value="Chromosome"/>
</dbReference>
<reference evidence="3" key="1">
    <citation type="submission" date="2023-12" db="EMBL/GenBank/DDBJ databases">
        <title>Novel isolates from deep terrestrial aquifers shed light on the physiology and ecology of the class Limnochordia.</title>
        <authorList>
            <person name="Karnachuk O.V."/>
            <person name="Lukina A.P."/>
            <person name="Avakyan M.R."/>
            <person name="Kadnikov V."/>
            <person name="Begmatov S."/>
            <person name="Beletsky A.V."/>
            <person name="Mardanov A.V."/>
            <person name="Ravin N.V."/>
        </authorList>
    </citation>
    <scope>NUCLEOTIDE SEQUENCE [LARGE SCALE GENOMIC DNA]</scope>
    <source>
        <strain evidence="3">LN</strain>
    </source>
</reference>
<evidence type="ECO:0000313" key="2">
    <source>
        <dbReference type="EMBL" id="WRP14384.1"/>
    </source>
</evidence>
<feature type="compositionally biased region" description="Basic residues" evidence="1">
    <location>
        <begin position="125"/>
        <end position="135"/>
    </location>
</feature>
<dbReference type="InterPro" id="IPR036105">
    <property type="entry name" value="DiNase_FeMo-co_biosyn_sf"/>
</dbReference>
<name>A0ABZ1BNX2_9FIRM</name>
<organism evidence="2 3">
    <name type="scientific">Geochorda subterranea</name>
    <dbReference type="NCBI Taxonomy" id="3109564"/>
    <lineage>
        <taxon>Bacteria</taxon>
        <taxon>Bacillati</taxon>
        <taxon>Bacillota</taxon>
        <taxon>Limnochordia</taxon>
        <taxon>Limnochordales</taxon>
        <taxon>Geochordaceae</taxon>
        <taxon>Geochorda</taxon>
    </lineage>
</organism>
<dbReference type="EMBL" id="CP141614">
    <property type="protein sequence ID" value="WRP14384.1"/>
    <property type="molecule type" value="Genomic_DNA"/>
</dbReference>
<proteinExistence type="predicted"/>
<feature type="region of interest" description="Disordered" evidence="1">
    <location>
        <begin position="123"/>
        <end position="147"/>
    </location>
</feature>
<evidence type="ECO:0008006" key="4">
    <source>
        <dbReference type="Google" id="ProtNLM"/>
    </source>
</evidence>
<dbReference type="SUPFAM" id="SSF53146">
    <property type="entry name" value="Nitrogenase accessory factor-like"/>
    <property type="match status" value="1"/>
</dbReference>
<gene>
    <name evidence="2" type="ORF">VLY81_13330</name>
</gene>
<keyword evidence="3" id="KW-1185">Reference proteome</keyword>
<sequence>MRIGAVLGQDRETIVPLPDGPTAAIVETETGEVTYLPNPALSVRQGRRAAVTRLFIDSGVKAVLAVPGAFCEHSHELARRHGLEFIPVAAGTRLPQVLADPAGYLSQRRPSLPTGMLFVSMGEHHGHHDHAHPHEHRHDDAGGSGGA</sequence>